<sequence>MIFYEPRRIQQKAVRSFNTDLKPKLELADKITIAFIISAGISGLVYALG</sequence>
<dbReference type="Proteomes" id="UP000031666">
    <property type="component" value="Unassembled WGS sequence"/>
</dbReference>
<keyword evidence="1" id="KW-0812">Transmembrane</keyword>
<comment type="caution">
    <text evidence="2">The sequence shown here is derived from an EMBL/GenBank/DDBJ whole genome shotgun (WGS) entry which is preliminary data.</text>
</comment>
<reference evidence="2 3" key="2">
    <citation type="submission" date="2015-01" db="EMBL/GenBank/DDBJ databases">
        <authorList>
            <consortium name="NBRP consortium"/>
            <person name="Sawabe T."/>
            <person name="Meirelles P."/>
            <person name="Feng G."/>
            <person name="Sayaka M."/>
            <person name="Hattori M."/>
            <person name="Ohkuma M."/>
        </authorList>
    </citation>
    <scope>NUCLEOTIDE SEQUENCE [LARGE SCALE GENOMIC DNA]</scope>
    <source>
        <strain evidence="3">JCM 19241</strain>
    </source>
</reference>
<name>A0A0B8Q643_9VIBR</name>
<gene>
    <name evidence="2" type="ORF">JCM19241_5212</name>
</gene>
<reference evidence="2 3" key="1">
    <citation type="submission" date="2015-01" db="EMBL/GenBank/DDBJ databases">
        <title>Vibrio sp. C94 JCM 19241 whole genome shotgun sequence.</title>
        <authorList>
            <person name="Sawabe T."/>
            <person name="Meirelles P."/>
            <person name="Feng G."/>
            <person name="Sayaka M."/>
            <person name="Hattori M."/>
            <person name="Ohkuma M."/>
        </authorList>
    </citation>
    <scope>NUCLEOTIDE SEQUENCE [LARGE SCALE GENOMIC DNA]</scope>
    <source>
        <strain evidence="3">JCM 19241</strain>
    </source>
</reference>
<protein>
    <submittedName>
        <fullName evidence="2">Uncharacterized protein</fullName>
    </submittedName>
</protein>
<dbReference type="EMBL" id="BBSC01000002">
    <property type="protein sequence ID" value="GAM74016.1"/>
    <property type="molecule type" value="Genomic_DNA"/>
</dbReference>
<evidence type="ECO:0000256" key="1">
    <source>
        <dbReference type="SAM" id="Phobius"/>
    </source>
</evidence>
<keyword evidence="1" id="KW-0472">Membrane</keyword>
<evidence type="ECO:0000313" key="3">
    <source>
        <dbReference type="Proteomes" id="UP000031666"/>
    </source>
</evidence>
<keyword evidence="1" id="KW-1133">Transmembrane helix</keyword>
<feature type="transmembrane region" description="Helical" evidence="1">
    <location>
        <begin position="31"/>
        <end position="48"/>
    </location>
</feature>
<accession>A0A0B8Q643</accession>
<organism evidence="2 3">
    <name type="scientific">Vibrio ishigakensis</name>
    <dbReference type="NCBI Taxonomy" id="1481914"/>
    <lineage>
        <taxon>Bacteria</taxon>
        <taxon>Pseudomonadati</taxon>
        <taxon>Pseudomonadota</taxon>
        <taxon>Gammaproteobacteria</taxon>
        <taxon>Vibrionales</taxon>
        <taxon>Vibrionaceae</taxon>
        <taxon>Vibrio</taxon>
    </lineage>
</organism>
<dbReference type="AlphaFoldDB" id="A0A0B8Q643"/>
<proteinExistence type="predicted"/>
<dbReference type="STRING" id="1481914.JCM19241_5212"/>
<evidence type="ECO:0000313" key="2">
    <source>
        <dbReference type="EMBL" id="GAM74016.1"/>
    </source>
</evidence>